<dbReference type="InterPro" id="IPR057327">
    <property type="entry name" value="Vts1_dom"/>
</dbReference>
<feature type="region of interest" description="Disordered" evidence="4">
    <location>
        <begin position="50"/>
        <end position="239"/>
    </location>
</feature>
<dbReference type="InterPro" id="IPR013761">
    <property type="entry name" value="SAM/pointed_sf"/>
</dbReference>
<feature type="compositionally biased region" description="Low complexity" evidence="4">
    <location>
        <begin position="126"/>
        <end position="137"/>
    </location>
</feature>
<dbReference type="OrthoDB" id="2155283at2759"/>
<protein>
    <recommendedName>
        <fullName evidence="5">SAM domain-containing protein</fullName>
    </recommendedName>
</protein>
<evidence type="ECO:0000256" key="4">
    <source>
        <dbReference type="SAM" id="MobiDB-lite"/>
    </source>
</evidence>
<dbReference type="PROSITE" id="PS50105">
    <property type="entry name" value="SAM_DOMAIN"/>
    <property type="match status" value="1"/>
</dbReference>
<dbReference type="Pfam" id="PF07647">
    <property type="entry name" value="SAM_2"/>
    <property type="match status" value="1"/>
</dbReference>
<dbReference type="Gene3D" id="1.10.150.50">
    <property type="entry name" value="Transcription Factor, Ets-1"/>
    <property type="match status" value="1"/>
</dbReference>
<feature type="region of interest" description="Disordered" evidence="4">
    <location>
        <begin position="566"/>
        <end position="604"/>
    </location>
</feature>
<evidence type="ECO:0000259" key="5">
    <source>
        <dbReference type="PROSITE" id="PS50105"/>
    </source>
</evidence>
<dbReference type="InterPro" id="IPR001660">
    <property type="entry name" value="SAM"/>
</dbReference>
<feature type="compositionally biased region" description="Low complexity" evidence="4">
    <location>
        <begin position="173"/>
        <end position="188"/>
    </location>
</feature>
<keyword evidence="2" id="KW-0963">Cytoplasm</keyword>
<organism evidence="6 7">
    <name type="scientific">Mixia osmundae (strain CBS 9802 / IAM 14324 / JCM 22182 / KY 12970)</name>
    <dbReference type="NCBI Taxonomy" id="764103"/>
    <lineage>
        <taxon>Eukaryota</taxon>
        <taxon>Fungi</taxon>
        <taxon>Dikarya</taxon>
        <taxon>Basidiomycota</taxon>
        <taxon>Pucciniomycotina</taxon>
        <taxon>Mixiomycetes</taxon>
        <taxon>Mixiales</taxon>
        <taxon>Mixiaceae</taxon>
        <taxon>Mixia</taxon>
    </lineage>
</organism>
<accession>G7E9L3</accession>
<sequence>MSTPILPRKKQPDDERHDKTRLTGIGRTAASALASSLSVFFGVNRTRTCKSLQGQRSDKMSVDSPAKSSASSPTKMSVSASMGPLPSASVSSARSPTMSSSAASLQGGPTHGLSQPINERQGSRDSLSASQYMSASSTRPLSPRSLYASSSGTWSAPQASSGSPVRSESLSMSYSGSHTHAHSHSGASPLIALDNGETASNGAKSARPDPPTTSTTTSNNRRGGVQSYIAPGSARLNRPTSEFMPMNSIGLSQGPTAENEAIEKFFQDLQHHERVLEEMAAASLDQNFKEELGAIEQWFRVLSEAEKTAALYSLLQSSTQVQIRFFITVLQQMARSDPMAALLSPANPMQASMDTQLEAKLAAMGMKAPGSPGSRAQSNLRQGSFSTAADSHGFLSPHAAMFSGQNSTSGHDRNASGEAANTLAQQRARLKANASHRISAPTALLSASQAPQEPPKSPVWVQQSLSNGPRRSPSPNYLQASEAPRSPRSTHDSFADQLSPLVGGNWASMVNTPLAPMFNGSRSTGNIDASIRDASNKLNAWSGHQSVSGSTSANGIVLDDARKFRRNARGGSQQDDQREERASLSRSAAPILSGGSAAASPTTYGGLDRQQVAALTAQQNWRNGMGKGPNASMLDASMSLGQSVTPQMAHLLNQQQLLQQQIQLQQSMGLTNMMSMMGNGLLSPAAIGGNPLYNSMGATPSPSSNASFLQQSQRRSPRPDKSPKLGTLPPAGSGANPDEDIDMLLLSDVSAWLRSLRLHKYTETFQFSNWRDMVMMDDKALQDIGVSALGARRKLLKIFQTVRAKTGMSLPSDGQLLAVSEASTSRSASPNPVQ</sequence>
<gene>
    <name evidence="6" type="primary">Mo06027</name>
    <name evidence="6" type="ORF">E5Q_06027</name>
</gene>
<evidence type="ECO:0000313" key="7">
    <source>
        <dbReference type="Proteomes" id="UP000009131"/>
    </source>
</evidence>
<dbReference type="GO" id="GO:0003729">
    <property type="term" value="F:mRNA binding"/>
    <property type="evidence" value="ECO:0007669"/>
    <property type="project" value="TreeGrafter"/>
</dbReference>
<dbReference type="STRING" id="764103.G7E9L3"/>
<dbReference type="EMBL" id="BABT02000220">
    <property type="protein sequence ID" value="GAA99332.1"/>
    <property type="molecule type" value="Genomic_DNA"/>
</dbReference>
<evidence type="ECO:0000256" key="3">
    <source>
        <dbReference type="ARBA" id="ARBA00022884"/>
    </source>
</evidence>
<feature type="compositionally biased region" description="Low complexity" evidence="4">
    <location>
        <begin position="62"/>
        <end position="104"/>
    </location>
</feature>
<feature type="compositionally biased region" description="Polar residues" evidence="4">
    <location>
        <begin position="696"/>
        <end position="714"/>
    </location>
</feature>
<evidence type="ECO:0000313" key="6">
    <source>
        <dbReference type="EMBL" id="GAA99332.1"/>
    </source>
</evidence>
<dbReference type="GO" id="GO:0000289">
    <property type="term" value="P:nuclear-transcribed mRNA poly(A) tail shortening"/>
    <property type="evidence" value="ECO:0007669"/>
    <property type="project" value="TreeGrafter"/>
</dbReference>
<evidence type="ECO:0000256" key="1">
    <source>
        <dbReference type="ARBA" id="ARBA00004496"/>
    </source>
</evidence>
<dbReference type="HOGENOM" id="CLU_017632_1_0_1"/>
<dbReference type="InterPro" id="IPR050897">
    <property type="entry name" value="SMAUG/VTS1_RNA-bind"/>
</dbReference>
<dbReference type="SUPFAM" id="SSF47769">
    <property type="entry name" value="SAM/Pointed domain"/>
    <property type="match status" value="1"/>
</dbReference>
<feature type="region of interest" description="Disordered" evidence="4">
    <location>
        <begin position="396"/>
        <end position="497"/>
    </location>
</feature>
<comment type="caution">
    <text evidence="6">The sequence shown here is derived from an EMBL/GenBank/DDBJ whole genome shotgun (WGS) entry which is preliminary data.</text>
</comment>
<dbReference type="GO" id="GO:0000932">
    <property type="term" value="C:P-body"/>
    <property type="evidence" value="ECO:0007669"/>
    <property type="project" value="TreeGrafter"/>
</dbReference>
<keyword evidence="3" id="KW-0694">RNA-binding</keyword>
<dbReference type="InParanoid" id="G7E9L3"/>
<name>G7E9L3_MIXOS</name>
<dbReference type="Proteomes" id="UP000009131">
    <property type="component" value="Unassembled WGS sequence"/>
</dbReference>
<reference evidence="6 7" key="2">
    <citation type="journal article" date="2012" name="Open Biol.">
        <title>Characteristics of nucleosomes and linker DNA regions on the genome of the basidiomycete Mixia osmundae revealed by mono- and dinucleosome mapping.</title>
        <authorList>
            <person name="Nishida H."/>
            <person name="Kondo S."/>
            <person name="Matsumoto T."/>
            <person name="Suzuki Y."/>
            <person name="Yoshikawa H."/>
            <person name="Taylor T.D."/>
            <person name="Sugiyama J."/>
        </authorList>
    </citation>
    <scope>NUCLEOTIDE SEQUENCE [LARGE SCALE GENOMIC DNA]</scope>
    <source>
        <strain evidence="7">CBS 9802 / IAM 14324 / JCM 22182 / KY 12970</strain>
    </source>
</reference>
<keyword evidence="7" id="KW-1185">Reference proteome</keyword>
<proteinExistence type="predicted"/>
<dbReference type="PANTHER" id="PTHR12515:SF5">
    <property type="entry name" value="PROTEIN SMAUG"/>
    <property type="match status" value="1"/>
</dbReference>
<dbReference type="SMART" id="SM00454">
    <property type="entry name" value="SAM"/>
    <property type="match status" value="1"/>
</dbReference>
<feature type="compositionally biased region" description="Basic and acidic residues" evidence="4">
    <location>
        <begin position="10"/>
        <end position="21"/>
    </location>
</feature>
<dbReference type="AlphaFoldDB" id="G7E9L3"/>
<comment type="subcellular location">
    <subcellularLocation>
        <location evidence="1">Cytoplasm</location>
    </subcellularLocation>
</comment>
<dbReference type="eggNOG" id="KOG3791">
    <property type="taxonomic scope" value="Eukaryota"/>
</dbReference>
<reference evidence="6 7" key="1">
    <citation type="journal article" date="2011" name="J. Gen. Appl. Microbiol.">
        <title>Draft genome sequencing of the enigmatic basidiomycete Mixia osmundae.</title>
        <authorList>
            <person name="Nishida H."/>
            <person name="Nagatsuka Y."/>
            <person name="Sugiyama J."/>
        </authorList>
    </citation>
    <scope>NUCLEOTIDE SEQUENCE [LARGE SCALE GENOMIC DNA]</scope>
    <source>
        <strain evidence="7">CBS 9802 / IAM 14324 / JCM 22182 / KY 12970</strain>
    </source>
</reference>
<evidence type="ECO:0000256" key="2">
    <source>
        <dbReference type="ARBA" id="ARBA00022490"/>
    </source>
</evidence>
<feature type="region of interest" description="Disordered" evidence="4">
    <location>
        <begin position="1"/>
        <end position="25"/>
    </location>
</feature>
<dbReference type="Pfam" id="PF25479">
    <property type="entry name" value="Vts1"/>
    <property type="match status" value="1"/>
</dbReference>
<feature type="compositionally biased region" description="Low complexity" evidence="4">
    <location>
        <begin position="212"/>
        <end position="224"/>
    </location>
</feature>
<feature type="domain" description="SAM" evidence="5">
    <location>
        <begin position="748"/>
        <end position="805"/>
    </location>
</feature>
<feature type="region of interest" description="Disordered" evidence="4">
    <location>
        <begin position="696"/>
        <end position="739"/>
    </location>
</feature>
<feature type="compositionally biased region" description="Polar residues" evidence="4">
    <location>
        <begin position="460"/>
        <end position="479"/>
    </location>
</feature>
<dbReference type="PANTHER" id="PTHR12515">
    <property type="entry name" value="STERILE ALPHA MOTIF DOMAIN CONTAINING PROTEIN 4-RELATED"/>
    <property type="match status" value="1"/>
</dbReference>
<feature type="compositionally biased region" description="Polar residues" evidence="4">
    <location>
        <begin position="147"/>
        <end position="172"/>
    </location>
</feature>